<dbReference type="GO" id="GO:0008419">
    <property type="term" value="F:RNA lariat debranching enzyme activity"/>
    <property type="evidence" value="ECO:0007669"/>
    <property type="project" value="TreeGrafter"/>
</dbReference>
<dbReference type="PANTHER" id="PTHR12849:SF0">
    <property type="entry name" value="LARIAT DEBRANCHING ENZYME"/>
    <property type="match status" value="1"/>
</dbReference>
<comment type="caution">
    <text evidence="2">The sequence shown here is derived from an EMBL/GenBank/DDBJ whole genome shotgun (WGS) entry which is preliminary data.</text>
</comment>
<reference evidence="2" key="1">
    <citation type="submission" date="2023-03" db="EMBL/GenBank/DDBJ databases">
        <title>Massive genome expansion in bonnet fungi (Mycena s.s.) driven by repeated elements and novel gene families across ecological guilds.</title>
        <authorList>
            <consortium name="Lawrence Berkeley National Laboratory"/>
            <person name="Harder C.B."/>
            <person name="Miyauchi S."/>
            <person name="Viragh M."/>
            <person name="Kuo A."/>
            <person name="Thoen E."/>
            <person name="Andreopoulos B."/>
            <person name="Lu D."/>
            <person name="Skrede I."/>
            <person name="Drula E."/>
            <person name="Henrissat B."/>
            <person name="Morin E."/>
            <person name="Kohler A."/>
            <person name="Barry K."/>
            <person name="LaButti K."/>
            <person name="Morin E."/>
            <person name="Salamov A."/>
            <person name="Lipzen A."/>
            <person name="Mereny Z."/>
            <person name="Hegedus B."/>
            <person name="Baldrian P."/>
            <person name="Stursova M."/>
            <person name="Weitz H."/>
            <person name="Taylor A."/>
            <person name="Grigoriev I.V."/>
            <person name="Nagy L.G."/>
            <person name="Martin F."/>
            <person name="Kauserud H."/>
        </authorList>
    </citation>
    <scope>NUCLEOTIDE SEQUENCE</scope>
    <source>
        <strain evidence="2">CBHHK173m</strain>
    </source>
</reference>
<evidence type="ECO:0000313" key="2">
    <source>
        <dbReference type="EMBL" id="KAJ7065974.1"/>
    </source>
</evidence>
<protein>
    <submittedName>
        <fullName evidence="2">Lariat debranching enzyme</fullName>
    </submittedName>
</protein>
<dbReference type="GO" id="GO:0005634">
    <property type="term" value="C:nucleus"/>
    <property type="evidence" value="ECO:0007669"/>
    <property type="project" value="TreeGrafter"/>
</dbReference>
<feature type="region of interest" description="Disordered" evidence="1">
    <location>
        <begin position="96"/>
        <end position="119"/>
    </location>
</feature>
<proteinExistence type="predicted"/>
<organism evidence="2 3">
    <name type="scientific">Mycena belliarum</name>
    <dbReference type="NCBI Taxonomy" id="1033014"/>
    <lineage>
        <taxon>Eukaryota</taxon>
        <taxon>Fungi</taxon>
        <taxon>Dikarya</taxon>
        <taxon>Basidiomycota</taxon>
        <taxon>Agaricomycotina</taxon>
        <taxon>Agaricomycetes</taxon>
        <taxon>Agaricomycetidae</taxon>
        <taxon>Agaricales</taxon>
        <taxon>Marasmiineae</taxon>
        <taxon>Mycenaceae</taxon>
        <taxon>Mycena</taxon>
    </lineage>
</organism>
<sequence length="217" mass="24606">MKVVVEGCCHGELDAIYTRIQALETRNKYKVDLLLIDFNQAIRNHQDLQCMAVPDNLHHRGGWLAPNIYYLGEAGCVRVNGTRIADASGIFKSHDYTRGTPMSRPPSVSNKYPQVTPEKMPYYDRSTDRSIYHIREYAVRELSLLSPRPQVFLSHDWPQSITDHSDLPQLLKRKKFLRGDIMSGQLGSPLVPAANSSTRVVVFCASAYTIRNLCCPR</sequence>
<dbReference type="Proteomes" id="UP001222325">
    <property type="component" value="Unassembled WGS sequence"/>
</dbReference>
<keyword evidence="3" id="KW-1185">Reference proteome</keyword>
<name>A0AAD6XFP3_9AGAR</name>
<gene>
    <name evidence="2" type="ORF">B0H15DRAFT_972250</name>
</gene>
<dbReference type="AlphaFoldDB" id="A0AAD6XFP3"/>
<evidence type="ECO:0000256" key="1">
    <source>
        <dbReference type="SAM" id="MobiDB-lite"/>
    </source>
</evidence>
<dbReference type="EMBL" id="JARJCN010000167">
    <property type="protein sequence ID" value="KAJ7065974.1"/>
    <property type="molecule type" value="Genomic_DNA"/>
</dbReference>
<dbReference type="GO" id="GO:0000398">
    <property type="term" value="P:mRNA splicing, via spliceosome"/>
    <property type="evidence" value="ECO:0007669"/>
    <property type="project" value="TreeGrafter"/>
</dbReference>
<evidence type="ECO:0000313" key="3">
    <source>
        <dbReference type="Proteomes" id="UP001222325"/>
    </source>
</evidence>
<dbReference type="PANTHER" id="PTHR12849">
    <property type="entry name" value="RNA LARIAT DEBRANCHING ENZYME"/>
    <property type="match status" value="1"/>
</dbReference>
<accession>A0AAD6XFP3</accession>